<feature type="domain" description="DinB-like" evidence="2">
    <location>
        <begin position="41"/>
        <end position="150"/>
    </location>
</feature>
<dbReference type="EMBL" id="CP000473">
    <property type="protein sequence ID" value="ABJ81458.1"/>
    <property type="molecule type" value="Genomic_DNA"/>
</dbReference>
<keyword evidence="1" id="KW-0732">Signal</keyword>
<dbReference type="STRING" id="234267.Acid_0448"/>
<dbReference type="InParanoid" id="Q02BV8"/>
<dbReference type="AlphaFoldDB" id="Q02BV8"/>
<dbReference type="OrthoDB" id="120106at2"/>
<evidence type="ECO:0000259" key="2">
    <source>
        <dbReference type="Pfam" id="PF12867"/>
    </source>
</evidence>
<proteinExistence type="predicted"/>
<gene>
    <name evidence="3" type="ordered locus">Acid_0448</name>
</gene>
<dbReference type="KEGG" id="sus:Acid_0448"/>
<dbReference type="InterPro" id="IPR034660">
    <property type="entry name" value="DinB/YfiT-like"/>
</dbReference>
<protein>
    <recommendedName>
        <fullName evidence="2">DinB-like domain-containing protein</fullName>
    </recommendedName>
</protein>
<feature type="signal peptide" evidence="1">
    <location>
        <begin position="1"/>
        <end position="17"/>
    </location>
</feature>
<dbReference type="Pfam" id="PF12867">
    <property type="entry name" value="DinB_2"/>
    <property type="match status" value="1"/>
</dbReference>
<dbReference type="eggNOG" id="COG2318">
    <property type="taxonomic scope" value="Bacteria"/>
</dbReference>
<dbReference type="Gene3D" id="1.20.120.450">
    <property type="entry name" value="dinb family like domain"/>
    <property type="match status" value="1"/>
</dbReference>
<dbReference type="HOGENOM" id="CLU_120900_3_0_0"/>
<accession>Q02BV8</accession>
<evidence type="ECO:0000313" key="3">
    <source>
        <dbReference type="EMBL" id="ABJ81458.1"/>
    </source>
</evidence>
<reference evidence="3" key="1">
    <citation type="submission" date="2006-10" db="EMBL/GenBank/DDBJ databases">
        <title>Complete sequence of Solibacter usitatus Ellin6076.</title>
        <authorList>
            <consortium name="US DOE Joint Genome Institute"/>
            <person name="Copeland A."/>
            <person name="Lucas S."/>
            <person name="Lapidus A."/>
            <person name="Barry K."/>
            <person name="Detter J.C."/>
            <person name="Glavina del Rio T."/>
            <person name="Hammon N."/>
            <person name="Israni S."/>
            <person name="Dalin E."/>
            <person name="Tice H."/>
            <person name="Pitluck S."/>
            <person name="Thompson L.S."/>
            <person name="Brettin T."/>
            <person name="Bruce D."/>
            <person name="Han C."/>
            <person name="Tapia R."/>
            <person name="Gilna P."/>
            <person name="Schmutz J."/>
            <person name="Larimer F."/>
            <person name="Land M."/>
            <person name="Hauser L."/>
            <person name="Kyrpides N."/>
            <person name="Mikhailova N."/>
            <person name="Janssen P.H."/>
            <person name="Kuske C.R."/>
            <person name="Richardson P."/>
        </authorList>
    </citation>
    <scope>NUCLEOTIDE SEQUENCE</scope>
    <source>
        <strain evidence="3">Ellin6076</strain>
    </source>
</reference>
<dbReference type="SUPFAM" id="SSF109854">
    <property type="entry name" value="DinB/YfiT-like putative metalloenzymes"/>
    <property type="match status" value="1"/>
</dbReference>
<name>Q02BV8_SOLUE</name>
<dbReference type="InterPro" id="IPR024775">
    <property type="entry name" value="DinB-like"/>
</dbReference>
<organism evidence="3">
    <name type="scientific">Solibacter usitatus (strain Ellin6076)</name>
    <dbReference type="NCBI Taxonomy" id="234267"/>
    <lineage>
        <taxon>Bacteria</taxon>
        <taxon>Pseudomonadati</taxon>
        <taxon>Acidobacteriota</taxon>
        <taxon>Terriglobia</taxon>
        <taxon>Bryobacterales</taxon>
        <taxon>Solibacteraceae</taxon>
        <taxon>Candidatus Solibacter</taxon>
    </lineage>
</organism>
<sequence precursor="true">MRTLVICLLAPAIAAMAQENPLSTFNKRAYGQMKSWILTSAEKMPAENYSFKPTDSIRSFGQLVGHVGDAQYIFCSVALGEKNPTPKIEETKSSKADLIASLKDAFAYCDKAYDTMNDTNGLQTVKMFGGDMAKFSVLSVNNMHASEHYGNIVTYLRLKNIVPPSSEQAPPAPAKK</sequence>
<evidence type="ECO:0000256" key="1">
    <source>
        <dbReference type="SAM" id="SignalP"/>
    </source>
</evidence>
<feature type="chain" id="PRO_5004164002" description="DinB-like domain-containing protein" evidence="1">
    <location>
        <begin position="18"/>
        <end position="176"/>
    </location>
</feature>